<dbReference type="InterPro" id="IPR010106">
    <property type="entry name" value="RpnA"/>
</dbReference>
<reference evidence="1 2" key="1">
    <citation type="journal article" date="2019" name="Appl. Environ. Microbiol.">
        <title>Clostridium scindens ATCC 35704: integration of nutritional requirements, the complete genome sequence, and global transcriptional responses to bile acids.</title>
        <authorList>
            <person name="Devendran S."/>
            <person name="Shrestha R."/>
            <person name="Alves J.M.P."/>
            <person name="Wolf P.G."/>
            <person name="Ly L."/>
            <person name="Hernandez A.G."/>
            <person name="Mendez-Garcia C."/>
            <person name="Inboden A."/>
            <person name="Wiley J."/>
            <person name="Paul O."/>
            <person name="Allen A."/>
            <person name="Springer E."/>
            <person name="Wright C.L."/>
            <person name="Fields C.J."/>
            <person name="Daniel S.L."/>
            <person name="Ridlon J.M."/>
        </authorList>
    </citation>
    <scope>NUCLEOTIDE SEQUENCE [LARGE SCALE GENOMIC DNA]</scope>
    <source>
        <strain evidence="1 2">ATCC 35704</strain>
    </source>
</reference>
<dbReference type="EMBL" id="CP036170">
    <property type="protein sequence ID" value="QBF74143.1"/>
    <property type="molecule type" value="Genomic_DNA"/>
</dbReference>
<evidence type="ECO:0000313" key="2">
    <source>
        <dbReference type="Proteomes" id="UP000289664"/>
    </source>
</evidence>
<proteinExistence type="predicted"/>
<dbReference type="NCBIfam" id="TIGR01784">
    <property type="entry name" value="T_den_put_tspse"/>
    <property type="match status" value="1"/>
</dbReference>
<evidence type="ECO:0000313" key="1">
    <source>
        <dbReference type="EMBL" id="QBF74143.1"/>
    </source>
</evidence>
<name>B0NGZ7_CLOS5</name>
<dbReference type="Pfam" id="PF12784">
    <property type="entry name" value="PDDEXK_2"/>
    <property type="match status" value="1"/>
</dbReference>
<dbReference type="HOGENOM" id="CLU_071023_2_2_9"/>
<accession>B0NGZ7</accession>
<dbReference type="OrthoDB" id="9775482at2"/>
<dbReference type="Gene3D" id="1.10.10.60">
    <property type="entry name" value="Homeodomain-like"/>
    <property type="match status" value="1"/>
</dbReference>
<sequence length="274" mass="32563">MDKKQNLIPLQELNLTSRFLFDEVLEDPQIHQDVLGIIFQRDIPLLEKNETEKELRVSPLLRSIRMDVFSMDEEKAVYNTEMQQKRRADLAKRSRYYQSLVDAGLLEPGVPDYNRLNTSYIIMIMPFDLFGHKKYVYTFRARCEEEPECLLEDGATRIFLNTRGENDDEVPRELAEFLHYLEETTDERAASTDSQRIKRIHRRVRKVRLSEEVGVKYMQAWEEKYYEREEGAHNKLRELAAKKYRKGMSVKEIAELLEESETTVQELLKESEMR</sequence>
<protein>
    <submittedName>
        <fullName evidence="1">Uncharacterized protein</fullName>
    </submittedName>
</protein>
<dbReference type="AlphaFoldDB" id="B0NGZ7"/>
<dbReference type="eggNOG" id="COG5464">
    <property type="taxonomic scope" value="Bacteria"/>
</dbReference>
<organism evidence="1 2">
    <name type="scientific">Clostridium scindens (strain ATCC 35704 / DSM 5676 / VPI 13733 / 19)</name>
    <dbReference type="NCBI Taxonomy" id="411468"/>
    <lineage>
        <taxon>Bacteria</taxon>
        <taxon>Bacillati</taxon>
        <taxon>Bacillota</taxon>
        <taxon>Clostridia</taxon>
        <taxon>Lachnospirales</taxon>
        <taxon>Lachnospiraceae</taxon>
    </lineage>
</organism>
<gene>
    <name evidence="1" type="ORF">HDCHBGLK_01539</name>
</gene>
<dbReference type="GeneID" id="62695760"/>
<dbReference type="KEGG" id="csci:HDCHBGLK_01539"/>
<dbReference type="STRING" id="411468.CLOSCI_02752"/>
<dbReference type="Proteomes" id="UP000289664">
    <property type="component" value="Chromosome"/>
</dbReference>
<dbReference type="RefSeq" id="WP_004605371.1">
    <property type="nucleotide sequence ID" value="NZ_CP036170.1"/>
</dbReference>
<keyword evidence="2" id="KW-1185">Reference proteome</keyword>